<dbReference type="EMBL" id="BAABBE010000031">
    <property type="protein sequence ID" value="GAA3676723.1"/>
    <property type="molecule type" value="Genomic_DNA"/>
</dbReference>
<dbReference type="InterPro" id="IPR013493">
    <property type="entry name" value="CHP02677"/>
</dbReference>
<reference evidence="3" key="1">
    <citation type="journal article" date="2019" name="Int. J. Syst. Evol. Microbiol.">
        <title>The Global Catalogue of Microorganisms (GCM) 10K type strain sequencing project: providing services to taxonomists for standard genome sequencing and annotation.</title>
        <authorList>
            <consortium name="The Broad Institute Genomics Platform"/>
            <consortium name="The Broad Institute Genome Sequencing Center for Infectious Disease"/>
            <person name="Wu L."/>
            <person name="Ma J."/>
        </authorList>
    </citation>
    <scope>NUCLEOTIDE SEQUENCE [LARGE SCALE GENOMIC DNA]</scope>
    <source>
        <strain evidence="3">JCM 17494</strain>
    </source>
</reference>
<comment type="caution">
    <text evidence="2">The sequence shown here is derived from an EMBL/GenBank/DDBJ whole genome shotgun (WGS) entry which is preliminary data.</text>
</comment>
<gene>
    <name evidence="2" type="ORF">GCM10022267_74520</name>
</gene>
<protein>
    <recommendedName>
        <fullName evidence="4">TIGR02677 family protein</fullName>
    </recommendedName>
</protein>
<evidence type="ECO:0000313" key="3">
    <source>
        <dbReference type="Proteomes" id="UP001500711"/>
    </source>
</evidence>
<keyword evidence="1" id="KW-0175">Coiled coil</keyword>
<sequence>MPDYQPFAHLTTPNADLYRAVMGAFVRAKRRFVVHLRPEDVQEELNADLGAVADALGRLKDWGNLRADPDTSRVTTVEDFHRARFLYQLTSEGEAAEHALAAFDEALGRRGALQAVALADIVTQLRALLELAAQPTPDPAKVHLLLRGLVSRFSDLADNAQAFMGSLQRSIDLHDVDVDAFRAYKDQLIDYLERFIKDLVTTGAEIATLVGRLDGTDVDRLLAMAAAREAEDAAPGADDPREAEFTRNIALWRDRWTGLRQWFVSEHQHPSQAKLLRARARAAIPALLQVVSALNERRAGRSDRSADFRTLARWFADAPDEQTMHRLWRAAFGLSSSRHLTVDADTLADRDEHPVTAQTPWHEAPPLLISPQLRKTGSYERRGKPNRIVDRSEQRRALAERAARQAEETEQARRRLLTRRPMKLSEIGLLEPAEFALFLGLLGDALAARRPGQRTVTTTTSDGTLEIRLTALDSGSAEIRTPEGHFQGPDHVLEILDLTATEPEERSA</sequence>
<evidence type="ECO:0000256" key="1">
    <source>
        <dbReference type="SAM" id="Coils"/>
    </source>
</evidence>
<evidence type="ECO:0000313" key="2">
    <source>
        <dbReference type="EMBL" id="GAA3676723.1"/>
    </source>
</evidence>
<name>A0ABP7C4V9_9PSEU</name>
<dbReference type="Proteomes" id="UP001500711">
    <property type="component" value="Unassembled WGS sequence"/>
</dbReference>
<accession>A0ABP7C4V9</accession>
<proteinExistence type="predicted"/>
<keyword evidence="3" id="KW-1185">Reference proteome</keyword>
<dbReference type="NCBIfam" id="TIGR02677">
    <property type="entry name" value="TIGR02677 family protein"/>
    <property type="match status" value="1"/>
</dbReference>
<feature type="coiled-coil region" evidence="1">
    <location>
        <begin position="389"/>
        <end position="419"/>
    </location>
</feature>
<dbReference type="Pfam" id="PF09660">
    <property type="entry name" value="DUF2397"/>
    <property type="match status" value="1"/>
</dbReference>
<evidence type="ECO:0008006" key="4">
    <source>
        <dbReference type="Google" id="ProtNLM"/>
    </source>
</evidence>
<dbReference type="RefSeq" id="WP_346135319.1">
    <property type="nucleotide sequence ID" value="NZ_BAABBE010000031.1"/>
</dbReference>
<organism evidence="2 3">
    <name type="scientific">Lentzea roselyniae</name>
    <dbReference type="NCBI Taxonomy" id="531940"/>
    <lineage>
        <taxon>Bacteria</taxon>
        <taxon>Bacillati</taxon>
        <taxon>Actinomycetota</taxon>
        <taxon>Actinomycetes</taxon>
        <taxon>Pseudonocardiales</taxon>
        <taxon>Pseudonocardiaceae</taxon>
        <taxon>Lentzea</taxon>
    </lineage>
</organism>